<feature type="compositionally biased region" description="Low complexity" evidence="2">
    <location>
        <begin position="630"/>
        <end position="647"/>
    </location>
</feature>
<reference evidence="3 4" key="1">
    <citation type="submission" date="2021-06" db="EMBL/GenBank/DDBJ databases">
        <title>Genome sequence of Babesia caballi.</title>
        <authorList>
            <person name="Yamagishi J."/>
            <person name="Kidaka T."/>
            <person name="Ochi A."/>
        </authorList>
    </citation>
    <scope>NUCLEOTIDE SEQUENCE [LARGE SCALE GENOMIC DNA]</scope>
    <source>
        <strain evidence="3">USDA-D6B2</strain>
    </source>
</reference>
<feature type="coiled-coil region" evidence="1">
    <location>
        <begin position="896"/>
        <end position="945"/>
    </location>
</feature>
<feature type="compositionally biased region" description="Polar residues" evidence="2">
    <location>
        <begin position="1591"/>
        <end position="1604"/>
    </location>
</feature>
<feature type="compositionally biased region" description="Low complexity" evidence="2">
    <location>
        <begin position="1118"/>
        <end position="1135"/>
    </location>
</feature>
<feature type="compositionally biased region" description="Low complexity" evidence="2">
    <location>
        <begin position="1557"/>
        <end position="1574"/>
    </location>
</feature>
<feature type="coiled-coil region" evidence="1">
    <location>
        <begin position="1679"/>
        <end position="1721"/>
    </location>
</feature>
<feature type="compositionally biased region" description="Low complexity" evidence="2">
    <location>
        <begin position="1152"/>
        <end position="1169"/>
    </location>
</feature>
<accession>A0AAV4M151</accession>
<evidence type="ECO:0000313" key="4">
    <source>
        <dbReference type="Proteomes" id="UP001497744"/>
    </source>
</evidence>
<feature type="compositionally biased region" description="Low complexity" evidence="2">
    <location>
        <begin position="596"/>
        <end position="613"/>
    </location>
</feature>
<feature type="compositionally biased region" description="Low complexity" evidence="2">
    <location>
        <begin position="1016"/>
        <end position="1033"/>
    </location>
</feature>
<dbReference type="RefSeq" id="XP_067717787.1">
    <property type="nucleotide sequence ID" value="XM_067861686.1"/>
</dbReference>
<name>A0AAV4M151_BABCB</name>
<feature type="compositionally biased region" description="Low complexity" evidence="2">
    <location>
        <begin position="1387"/>
        <end position="1404"/>
    </location>
</feature>
<dbReference type="PANTHER" id="PTHR24637">
    <property type="entry name" value="COLLAGEN"/>
    <property type="match status" value="1"/>
</dbReference>
<sequence length="1932" mass="207421">MYGLESLIASKVGPYAAVTIRSVIYIVVIRALSVIVSTSCARNESLSERNGGRNSFALTPFGKSEEWDQWSAYVANGRQFSKRSRFFSEKHADQSTNKNENYMERVASDKPLFEQSRSRPQPGNVWKTVLEDGESGQKSVWYQDENDSHSKLAVHGPKCSLEESSTQAFHTAHRYPTFIGMKTDTRKAPHGRRQLRPPPTTDANQDKKQGQSANIPFTQNYSGQPIAAHGRVDNGASPADKAFLNIRKHIDGMADRIVSEDNAARSSLRILAQMYSHAQSVLQSSSNTHEKRFMQNVTRQLEAQFNSLEQGIKLQRANAMQKFQEAHKEAETIRLNLEKQFQQKVEPTKGPVLTPIESLTIRSQDGDFKVVGLDRLKLAKVATDGSMPQAERDFAKVRQYIDTMAERIISEDNYAKSRLRNIAQMFSRARSVMQSCKDDKERAFMNSEMQRLETTFNSLRAEILQQRANAMQEFQEAHKEAETIRLNLEKQFQQKVEPTKGPVLTPIESLTIRSQDGDFTPAASALSSTLSIQHEALQKVPPGTSAPQPPSTNGRGPPSPPGTQGTSGPRGTSGSVGTSAPQPPSTNGRGPPSPPGTQGTSGPRGTSGSVGTSAPQPPSTNGRGPPSPPGTQGTSGPRGTSGSVGTSAPQLPPTTDANQDKKQGQSANIPFTQNYSGQPIAAHGRVDNGASPADKAFLNIRKHIDGMADRIVSEDNAARSSLRILAQMYSHAQSVLQSSSNTHEKRFMQNVTRQLEAQFNSLEQGIKLQRANAMQKFQEAHKEAETIRLNLEKQFQQKVEPTKGPVLTPIESLTIRSQDGDFKVVGLDRLKLAKVATDGSMPQAERDFAKVRQYIDTMAERIISEDNYAKSRLRNIAQMFSRARSVMQSCKDDKERAFMNSEMQRLETTFNSLRAEILQQRANAMQEFQEAHKEAETIRLNLEKQFQQKVEPTKGPVLTPIESLTIRSQDGDFTPAASALSSTLSIQHEALQKVPPGTSAPQPPSTNGRGPPSPPGTQGTSGPRGTSGSVGTSAPQPPSTNGRGPPSPPGTQGTSGPRGTSGSVGTSAPQPPSTNGRGPPSPPGTQGTSGPRGTSGSVGTSAPQPPSTNGRGPPSPPGTQGTSGPRGTSGSVGTSAPQPPSTNGRGPPSPPGTQGTSGPRGTSGSVGTSAPQLPPTTDANQDKKQGQSANIPFTQNYSGQPIAAHGRVDNGASPADKAFLNIRKHIDGMADRIVSEDNAARSSLRILAQMYSHAQSVLQSSSNTHEKRFMQNVTRQLEAQFNSLRAEILQQRANAMQEFQEAHKEAETIRLNLEKQFQQKVEPTKGPVLTPIESLTIRSQDGDFTPAASALSSTLSIQHEALQKVPPGTSAPQPPSTNGRGPPSPPGTQGTSGPRGTSGSVGTSAPQPPSTNGRRPPSPPGTQGTSGPRGTSGSVGTSAPQPPSTNGRGPPSPPGTQGTSGPRGTSGSVGTSAPQPPSTNGRRPPSPPGTQGTSGPRGTSGSVGTSAPQPPSTNGRGPPSPPGTQGTSGPRGTSGSVGTSAPQPPSTNGRGPPSPPGTQGTSGPRGTSGSVGTSAPQLPPTTDANQDKKQGQSANIPFTQNYSGQPIAAHGRVDNGASPADKAFLNIRKHIDGMADRIVSEDNAARSSLRILAQMYSHAQSVLQSSSNTHEKRFMQNVTRQLEAQFNSLRAEILQQRANAMQEFQEAHKEAETIRLNLEKQFQQKVEPTKGPVLTPIESLTIRSQDGDFTPAASALSSTLSIQHEALQRCHLELVLHSLRRLMGVDRLHLQEPRELVDLGELVDQLELVLHSLRRLMGVGRLHLQEPRELVDLGELVDQLELVLHSLRRLMGVGRLHLQEPRELVDLGELVDQLELVLHSLRRLMGVGRLHLQEPRELVDLGELVDQLELVLHSLHRLMGVGRLHLKHQQWN</sequence>
<feature type="compositionally biased region" description="Low complexity" evidence="2">
    <location>
        <begin position="1421"/>
        <end position="1438"/>
    </location>
</feature>
<feature type="region of interest" description="Disordered" evidence="2">
    <location>
        <begin position="181"/>
        <end position="218"/>
    </location>
</feature>
<feature type="compositionally biased region" description="Low complexity" evidence="2">
    <location>
        <begin position="1523"/>
        <end position="1540"/>
    </location>
</feature>
<evidence type="ECO:0000256" key="2">
    <source>
        <dbReference type="SAM" id="MobiDB-lite"/>
    </source>
</evidence>
<feature type="region of interest" description="Disordered" evidence="2">
    <location>
        <begin position="539"/>
        <end position="688"/>
    </location>
</feature>
<feature type="compositionally biased region" description="Low complexity" evidence="2">
    <location>
        <begin position="1489"/>
        <end position="1506"/>
    </location>
</feature>
<organism evidence="3 4">
    <name type="scientific">Babesia caballi</name>
    <dbReference type="NCBI Taxonomy" id="5871"/>
    <lineage>
        <taxon>Eukaryota</taxon>
        <taxon>Sar</taxon>
        <taxon>Alveolata</taxon>
        <taxon>Apicomplexa</taxon>
        <taxon>Aconoidasida</taxon>
        <taxon>Piroplasmida</taxon>
        <taxon>Babesiidae</taxon>
        <taxon>Babesia</taxon>
    </lineage>
</organism>
<evidence type="ECO:0000256" key="1">
    <source>
        <dbReference type="SAM" id="Coils"/>
    </source>
</evidence>
<comment type="caution">
    <text evidence="3">The sequence shown here is derived from an EMBL/GenBank/DDBJ whole genome shotgun (WGS) entry which is preliminary data.</text>
</comment>
<keyword evidence="1" id="KW-0175">Coiled coil</keyword>
<feature type="compositionally biased region" description="Polar residues" evidence="2">
    <location>
        <begin position="664"/>
        <end position="677"/>
    </location>
</feature>
<dbReference type="PANTHER" id="PTHR24637:SF421">
    <property type="entry name" value="CUTICLE COLLAGEN DPY-2"/>
    <property type="match status" value="1"/>
</dbReference>
<dbReference type="GeneID" id="94197199"/>
<proteinExistence type="predicted"/>
<feature type="compositionally biased region" description="Low complexity" evidence="2">
    <location>
        <begin position="1455"/>
        <end position="1472"/>
    </location>
</feature>
<feature type="region of interest" description="Disordered" evidence="2">
    <location>
        <begin position="993"/>
        <end position="1210"/>
    </location>
</feature>
<dbReference type="EMBL" id="BPLF01000005">
    <property type="protein sequence ID" value="GIX65718.1"/>
    <property type="molecule type" value="Genomic_DNA"/>
</dbReference>
<feature type="compositionally biased region" description="Low complexity" evidence="2">
    <location>
        <begin position="1050"/>
        <end position="1067"/>
    </location>
</feature>
<feature type="coiled-coil region" evidence="1">
    <location>
        <begin position="1274"/>
        <end position="1316"/>
    </location>
</feature>
<evidence type="ECO:0000313" key="3">
    <source>
        <dbReference type="EMBL" id="GIX65718.1"/>
    </source>
</evidence>
<feature type="region of interest" description="Disordered" evidence="2">
    <location>
        <begin position="1364"/>
        <end position="1615"/>
    </location>
</feature>
<feature type="coiled-coil region" evidence="1">
    <location>
        <begin position="442"/>
        <end position="491"/>
    </location>
</feature>
<gene>
    <name evidence="3" type="ORF">BcabD6B2_51530</name>
</gene>
<feature type="compositionally biased region" description="Low complexity" evidence="2">
    <location>
        <begin position="1084"/>
        <end position="1101"/>
    </location>
</feature>
<feature type="compositionally biased region" description="Low complexity" evidence="2">
    <location>
        <begin position="562"/>
        <end position="579"/>
    </location>
</feature>
<protein>
    <submittedName>
        <fullName evidence="3">Hep_Hag family protein</fullName>
    </submittedName>
</protein>
<dbReference type="Proteomes" id="UP001497744">
    <property type="component" value="Unassembled WGS sequence"/>
</dbReference>
<feature type="compositionally biased region" description="Polar residues" evidence="2">
    <location>
        <begin position="1186"/>
        <end position="1199"/>
    </location>
</feature>
<keyword evidence="4" id="KW-1185">Reference proteome</keyword>